<accession>A0A5J9T9S6</accession>
<comment type="caution">
    <text evidence="2">The sequence shown here is derived from an EMBL/GenBank/DDBJ whole genome shotgun (WGS) entry which is preliminary data.</text>
</comment>
<feature type="coiled-coil region" evidence="1">
    <location>
        <begin position="156"/>
        <end position="190"/>
    </location>
</feature>
<dbReference type="EMBL" id="RWGY01000039">
    <property type="protein sequence ID" value="TVU07698.1"/>
    <property type="molecule type" value="Genomic_DNA"/>
</dbReference>
<name>A0A5J9T9S6_9POAL</name>
<reference evidence="2 3" key="1">
    <citation type="journal article" date="2019" name="Sci. Rep.">
        <title>A high-quality genome of Eragrostis curvula grass provides insights into Poaceae evolution and supports new strategies to enhance forage quality.</title>
        <authorList>
            <person name="Carballo J."/>
            <person name="Santos B.A.C.M."/>
            <person name="Zappacosta D."/>
            <person name="Garbus I."/>
            <person name="Selva J.P."/>
            <person name="Gallo C.A."/>
            <person name="Diaz A."/>
            <person name="Albertini E."/>
            <person name="Caccamo M."/>
            <person name="Echenique V."/>
        </authorList>
    </citation>
    <scope>NUCLEOTIDE SEQUENCE [LARGE SCALE GENOMIC DNA]</scope>
    <source>
        <strain evidence="3">cv. Victoria</strain>
        <tissue evidence="2">Leaf</tissue>
    </source>
</reference>
<dbReference type="AlphaFoldDB" id="A0A5J9T9S6"/>
<protein>
    <submittedName>
        <fullName evidence="2">Uncharacterized protein</fullName>
    </submittedName>
</protein>
<proteinExistence type="predicted"/>
<dbReference type="Proteomes" id="UP000324897">
    <property type="component" value="Chromosome 3"/>
</dbReference>
<organism evidence="2 3">
    <name type="scientific">Eragrostis curvula</name>
    <name type="common">weeping love grass</name>
    <dbReference type="NCBI Taxonomy" id="38414"/>
    <lineage>
        <taxon>Eukaryota</taxon>
        <taxon>Viridiplantae</taxon>
        <taxon>Streptophyta</taxon>
        <taxon>Embryophyta</taxon>
        <taxon>Tracheophyta</taxon>
        <taxon>Spermatophyta</taxon>
        <taxon>Magnoliopsida</taxon>
        <taxon>Liliopsida</taxon>
        <taxon>Poales</taxon>
        <taxon>Poaceae</taxon>
        <taxon>PACMAD clade</taxon>
        <taxon>Chloridoideae</taxon>
        <taxon>Eragrostideae</taxon>
        <taxon>Eragrostidinae</taxon>
        <taxon>Eragrostis</taxon>
    </lineage>
</organism>
<evidence type="ECO:0000313" key="3">
    <source>
        <dbReference type="Proteomes" id="UP000324897"/>
    </source>
</evidence>
<evidence type="ECO:0000256" key="1">
    <source>
        <dbReference type="SAM" id="Coils"/>
    </source>
</evidence>
<keyword evidence="3" id="KW-1185">Reference proteome</keyword>
<evidence type="ECO:0000313" key="2">
    <source>
        <dbReference type="EMBL" id="TVU07698.1"/>
    </source>
</evidence>
<keyword evidence="1" id="KW-0175">Coiled coil</keyword>
<sequence length="264" mass="28629">MAALRTIVSRVNSTRMATTLPGLVGGMKAVTAPPSTLLHQLIKTSHCVSPIKSTSQKVPRYLFTKSLSGSSKTPQQAQISRPISSMAAKNFILRYWSGIPESYRATIMSSATSATTTFVLATSFSGICYILVNTIGIVVKLWRFESEEATVKKETYDAAMDEIKGLKFTVESLQKEVGRKDETIQELQAKIAKNCQNDEIMKELAAAMAALKVKCDMAFFVALPKGVLGDYKQVAELTENLNAVLRGEKAATTSDVKSPPPASP</sequence>
<dbReference type="Gramene" id="TVU07698">
    <property type="protein sequence ID" value="TVU07698"/>
    <property type="gene ID" value="EJB05_41064"/>
</dbReference>
<gene>
    <name evidence="2" type="ORF">EJB05_41064</name>
</gene>